<evidence type="ECO:0000259" key="2">
    <source>
        <dbReference type="PROSITE" id="PS50878"/>
    </source>
</evidence>
<dbReference type="PROSITE" id="PS50994">
    <property type="entry name" value="INTEGRASE"/>
    <property type="match status" value="1"/>
</dbReference>
<feature type="region of interest" description="Disordered" evidence="1">
    <location>
        <begin position="784"/>
        <end position="878"/>
    </location>
</feature>
<protein>
    <submittedName>
        <fullName evidence="4">Uncharacterized protein</fullName>
    </submittedName>
</protein>
<dbReference type="SUPFAM" id="SSF56672">
    <property type="entry name" value="DNA/RNA polymerases"/>
    <property type="match status" value="1"/>
</dbReference>
<dbReference type="InterPro" id="IPR012337">
    <property type="entry name" value="RNaseH-like_sf"/>
</dbReference>
<dbReference type="Pfam" id="PF00078">
    <property type="entry name" value="RVT_1"/>
    <property type="match status" value="1"/>
</dbReference>
<reference evidence="4" key="1">
    <citation type="submission" date="2021-03" db="EMBL/GenBank/DDBJ databases">
        <authorList>
            <person name="Bekaert M."/>
        </authorList>
    </citation>
    <scope>NUCLEOTIDE SEQUENCE</scope>
</reference>
<dbReference type="Gene3D" id="3.30.70.270">
    <property type="match status" value="1"/>
</dbReference>
<dbReference type="PROSITE" id="PS50878">
    <property type="entry name" value="RT_POL"/>
    <property type="match status" value="1"/>
</dbReference>
<name>A0A8S3V0Q1_MYTED</name>
<feature type="domain" description="Integrase catalytic" evidence="3">
    <location>
        <begin position="513"/>
        <end position="677"/>
    </location>
</feature>
<keyword evidence="5" id="KW-1185">Reference proteome</keyword>
<dbReference type="InterPro" id="IPR000477">
    <property type="entry name" value="RT_dom"/>
</dbReference>
<dbReference type="EMBL" id="CAJPWZ010002891">
    <property type="protein sequence ID" value="CAG2247152.1"/>
    <property type="molecule type" value="Genomic_DNA"/>
</dbReference>
<dbReference type="Gene3D" id="3.30.420.10">
    <property type="entry name" value="Ribonuclease H-like superfamily/Ribonuclease H"/>
    <property type="match status" value="1"/>
</dbReference>
<organism evidence="4 5">
    <name type="scientific">Mytilus edulis</name>
    <name type="common">Blue mussel</name>
    <dbReference type="NCBI Taxonomy" id="6550"/>
    <lineage>
        <taxon>Eukaryota</taxon>
        <taxon>Metazoa</taxon>
        <taxon>Spiralia</taxon>
        <taxon>Lophotrochozoa</taxon>
        <taxon>Mollusca</taxon>
        <taxon>Bivalvia</taxon>
        <taxon>Autobranchia</taxon>
        <taxon>Pteriomorphia</taxon>
        <taxon>Mytilida</taxon>
        <taxon>Mytiloidea</taxon>
        <taxon>Mytilidae</taxon>
        <taxon>Mytilinae</taxon>
        <taxon>Mytilus</taxon>
    </lineage>
</organism>
<dbReference type="GO" id="GO:0015074">
    <property type="term" value="P:DNA integration"/>
    <property type="evidence" value="ECO:0007669"/>
    <property type="project" value="InterPro"/>
</dbReference>
<accession>A0A8S3V0Q1</accession>
<dbReference type="SUPFAM" id="SSF53098">
    <property type="entry name" value="Ribonuclease H-like"/>
    <property type="match status" value="1"/>
</dbReference>
<evidence type="ECO:0000313" key="5">
    <source>
        <dbReference type="Proteomes" id="UP000683360"/>
    </source>
</evidence>
<proteinExistence type="predicted"/>
<dbReference type="InterPro" id="IPR036397">
    <property type="entry name" value="RNaseH_sf"/>
</dbReference>
<gene>
    <name evidence="4" type="ORF">MEDL_59055</name>
</gene>
<feature type="domain" description="Reverse transcriptase" evidence="2">
    <location>
        <begin position="85"/>
        <end position="266"/>
    </location>
</feature>
<evidence type="ECO:0000313" key="4">
    <source>
        <dbReference type="EMBL" id="CAG2247152.1"/>
    </source>
</evidence>
<dbReference type="GO" id="GO:0003676">
    <property type="term" value="F:nucleic acid binding"/>
    <property type="evidence" value="ECO:0007669"/>
    <property type="project" value="InterPro"/>
</dbReference>
<comment type="caution">
    <text evidence="4">The sequence shown here is derived from an EMBL/GenBank/DDBJ whole genome shotgun (WGS) entry which is preliminary data.</text>
</comment>
<evidence type="ECO:0000259" key="3">
    <source>
        <dbReference type="PROSITE" id="PS50994"/>
    </source>
</evidence>
<dbReference type="Gene3D" id="3.10.10.10">
    <property type="entry name" value="HIV Type 1 Reverse Transcriptase, subunit A, domain 1"/>
    <property type="match status" value="1"/>
</dbReference>
<dbReference type="PANTHER" id="PTHR37984">
    <property type="entry name" value="PROTEIN CBG26694"/>
    <property type="match status" value="1"/>
</dbReference>
<dbReference type="InterPro" id="IPR001584">
    <property type="entry name" value="Integrase_cat-core"/>
</dbReference>
<dbReference type="Gene3D" id="1.10.340.70">
    <property type="match status" value="1"/>
</dbReference>
<sequence length="878" mass="98804">MQLPSDVCSTDDTFAIEPRLESHVSSMHAGKDSNGYNGAAGPFQARVNMGPVQPPQRKGRVPQYSRNQLVELQQKFDELEAIGVFKRPEDIGVSVEYVNPSFLVKKPNGSFRLVTAFADVGRYSKPQPSLMPDVDSTLRQIAQWKYIIATDLTKSFYQIPLSSDSMKYCGVVTPFKGVRVYVRSAMGMPGSETALEELMCRVLGDLVEEGVVAKIADDLYCGGNTQLELLQNWTRVLQALQKNSLNLSATKTIIAPKTTTILGWIWQLGTIKANPHRISTLSVCPQPDKAFEKLCRGEFSASPRVSTFLSTACRYQVTVRHVAGAAILPSDFASRNAPDCEDSACQICTFVQFTENSVVRHISTKDILEGIQKLPFTSRNAWISIQTECSDLRRTHAHLRQGTRPSKKLTNVKDIKRYLNNACIAKDGLLVVKRNEPMAPTRECIVVPRQVLDGLLTSLHIKLDHPSTYQLKSVVHRYFFALDMDKAIETVSNGCHQCAALQKIPHKLNVQSTGDPPETIGSAFAADVMKRERQLILVVREYVTSYTAARLITDERQETLRESLLCLCVELCPLDGPFAVVRTDPAPGFQALVNDELLRRHRITIEVGRFKNKNKNPVADKAIQELEDEILRQDPNTRCISPLSLTLAIARLNSRIRNRGLSAREMWTQRDQFSNNQIPLTDQNLIQRQHELRKSNHSYSEISKAPSGALPETPHLEVGDLVYLYNDRNKTCARDRYLVVSTDNSWCNIRKFVGSQLRNTSYRVKGVIVYKVPSLLNTLRQQDTYSHDNSTSSDEDDNTVKTQSPPKPPDIPNVISIPHSQELEPELFENEPSDLSLPIGENELQHDPDDQVNTDVIRRSTRKRHPPKFLQDNYFLSQ</sequence>
<feature type="compositionally biased region" description="Acidic residues" evidence="1">
    <location>
        <begin position="823"/>
        <end position="832"/>
    </location>
</feature>
<dbReference type="AlphaFoldDB" id="A0A8S3V0Q1"/>
<dbReference type="InterPro" id="IPR050951">
    <property type="entry name" value="Retrovirus_Pol_polyprotein"/>
</dbReference>
<evidence type="ECO:0000256" key="1">
    <source>
        <dbReference type="SAM" id="MobiDB-lite"/>
    </source>
</evidence>
<dbReference type="InterPro" id="IPR043128">
    <property type="entry name" value="Rev_trsase/Diguanyl_cyclase"/>
</dbReference>
<dbReference type="Proteomes" id="UP000683360">
    <property type="component" value="Unassembled WGS sequence"/>
</dbReference>
<dbReference type="PANTHER" id="PTHR37984:SF5">
    <property type="entry name" value="PROTEIN NYNRIN-LIKE"/>
    <property type="match status" value="1"/>
</dbReference>
<dbReference type="OrthoDB" id="6141573at2759"/>
<dbReference type="InterPro" id="IPR043502">
    <property type="entry name" value="DNA/RNA_pol_sf"/>
</dbReference>